<keyword evidence="1" id="KW-0812">Transmembrane</keyword>
<evidence type="ECO:0000313" key="3">
    <source>
        <dbReference type="Proteomes" id="UP000236569"/>
    </source>
</evidence>
<keyword evidence="3" id="KW-1185">Reference proteome</keyword>
<comment type="caution">
    <text evidence="2">The sequence shown here is derived from an EMBL/GenBank/DDBJ whole genome shotgun (WGS) entry which is preliminary data.</text>
</comment>
<gene>
    <name evidence="2" type="ORF">DAERI_100130</name>
</gene>
<dbReference type="Proteomes" id="UP000236569">
    <property type="component" value="Unassembled WGS sequence"/>
</dbReference>
<organism evidence="2 3">
    <name type="scientific">Deinococcus aerius</name>
    <dbReference type="NCBI Taxonomy" id="200253"/>
    <lineage>
        <taxon>Bacteria</taxon>
        <taxon>Thermotogati</taxon>
        <taxon>Deinococcota</taxon>
        <taxon>Deinococci</taxon>
        <taxon>Deinococcales</taxon>
        <taxon>Deinococcaceae</taxon>
        <taxon>Deinococcus</taxon>
    </lineage>
</organism>
<proteinExistence type="predicted"/>
<keyword evidence="1" id="KW-1133">Transmembrane helix</keyword>
<dbReference type="AlphaFoldDB" id="A0A2I9DV94"/>
<dbReference type="EMBL" id="BFAG01000010">
    <property type="protein sequence ID" value="GBF06767.1"/>
    <property type="molecule type" value="Genomic_DNA"/>
</dbReference>
<accession>A0A2I9DV94</accession>
<name>A0A2I9DV94_9DEIO</name>
<evidence type="ECO:0000313" key="2">
    <source>
        <dbReference type="EMBL" id="GBF06767.1"/>
    </source>
</evidence>
<dbReference type="OrthoDB" id="72624at2"/>
<feature type="transmembrane region" description="Helical" evidence="1">
    <location>
        <begin position="12"/>
        <end position="34"/>
    </location>
</feature>
<keyword evidence="1" id="KW-0472">Membrane</keyword>
<sequence>MDALIDLSLRAVFLALLHPFTRGLLFVLVALYGAGSGWPGWVSGLCGGLGVGFWLAPLWGLWRDRRR</sequence>
<feature type="transmembrane region" description="Helical" evidence="1">
    <location>
        <begin position="40"/>
        <end position="62"/>
    </location>
</feature>
<evidence type="ECO:0000256" key="1">
    <source>
        <dbReference type="SAM" id="Phobius"/>
    </source>
</evidence>
<reference evidence="3" key="1">
    <citation type="submission" date="2018-01" db="EMBL/GenBank/DDBJ databases">
        <title>Draft Genome Sequence of the Radioresistant Bacterium Deinococcus aerius TR0125, Isolated from the Higher Atmosphere above Japan.</title>
        <authorList>
            <person name="Satoh K."/>
            <person name="Arai H."/>
            <person name="Sanzen T."/>
            <person name="Kawaguchi Y."/>
            <person name="Hayashi H."/>
            <person name="Yokobori S."/>
            <person name="Yamagishi A."/>
            <person name="Oono Y."/>
            <person name="Narumi I."/>
        </authorList>
    </citation>
    <scope>NUCLEOTIDE SEQUENCE [LARGE SCALE GENOMIC DNA]</scope>
    <source>
        <strain evidence="3">TR0125</strain>
    </source>
</reference>
<dbReference type="RefSeq" id="WP_103130109.1">
    <property type="nucleotide sequence ID" value="NZ_BFAG01000010.1"/>
</dbReference>
<protein>
    <submittedName>
        <fullName evidence="2">Uncharacterized protein</fullName>
    </submittedName>
</protein>